<reference evidence="2" key="1">
    <citation type="journal article" date="2012" name="Proc. Natl. Acad. Sci. U.S.A.">
        <title>Antigenic diversity is generated by distinct evolutionary mechanisms in African trypanosome species.</title>
        <authorList>
            <person name="Jackson A.P."/>
            <person name="Berry A."/>
            <person name="Aslett M."/>
            <person name="Allison H.C."/>
            <person name="Burton P."/>
            <person name="Vavrova-Anderson J."/>
            <person name="Brown R."/>
            <person name="Browne H."/>
            <person name="Corton N."/>
            <person name="Hauser H."/>
            <person name="Gamble J."/>
            <person name="Gilderthorp R."/>
            <person name="Marcello L."/>
            <person name="McQuillan J."/>
            <person name="Otto T.D."/>
            <person name="Quail M.A."/>
            <person name="Sanders M.J."/>
            <person name="van Tonder A."/>
            <person name="Ginger M.L."/>
            <person name="Field M.C."/>
            <person name="Barry J.D."/>
            <person name="Hertz-Fowler C."/>
            <person name="Berriman M."/>
        </authorList>
    </citation>
    <scope>NUCLEOTIDE SEQUENCE</scope>
    <source>
        <strain evidence="2">IL3000</strain>
    </source>
</reference>
<organism evidence="2">
    <name type="scientific">Trypanosoma congolense (strain IL3000)</name>
    <dbReference type="NCBI Taxonomy" id="1068625"/>
    <lineage>
        <taxon>Eukaryota</taxon>
        <taxon>Discoba</taxon>
        <taxon>Euglenozoa</taxon>
        <taxon>Kinetoplastea</taxon>
        <taxon>Metakinetoplastina</taxon>
        <taxon>Trypanosomatida</taxon>
        <taxon>Trypanosomatidae</taxon>
        <taxon>Trypanosoma</taxon>
        <taxon>Nannomonas</taxon>
    </lineage>
</organism>
<dbReference type="AlphaFoldDB" id="G0UTN8"/>
<feature type="chain" id="PRO_5003410630" description="Secreted protein" evidence="1">
    <location>
        <begin position="24"/>
        <end position="117"/>
    </location>
</feature>
<sequence length="117" mass="13572">MCPFFSVFFCLIFSLSLLVLVDRSILGRERGEEKASVNCYYDLYEGLDGWQFHLGTVFRGRWSDRNYGNKRRRLADLWVSSSSSLPTTTHAHTYCFTSSTFIVVLIPVDMTMFLNFD</sequence>
<accession>G0UTN8</accession>
<evidence type="ECO:0000313" key="2">
    <source>
        <dbReference type="EMBL" id="CCC92752.1"/>
    </source>
</evidence>
<protein>
    <recommendedName>
        <fullName evidence="3">Secreted protein</fullName>
    </recommendedName>
</protein>
<proteinExistence type="predicted"/>
<evidence type="ECO:0000256" key="1">
    <source>
        <dbReference type="SAM" id="SignalP"/>
    </source>
</evidence>
<feature type="signal peptide" evidence="1">
    <location>
        <begin position="1"/>
        <end position="23"/>
    </location>
</feature>
<keyword evidence="1" id="KW-0732">Signal</keyword>
<name>G0UTN8_TRYCI</name>
<evidence type="ECO:0008006" key="3">
    <source>
        <dbReference type="Google" id="ProtNLM"/>
    </source>
</evidence>
<dbReference type="EMBL" id="HE575322">
    <property type="protein sequence ID" value="CCC92752.1"/>
    <property type="molecule type" value="Genomic_DNA"/>
</dbReference>
<gene>
    <name evidence="2" type="ORF">TCIL3000_9_1490</name>
</gene>